<sequence length="119" mass="13209">MGTALRMTVARGLFVMWWWRIRFEHATAEKHLDALADAMSARGWSHVKVYVESPPVLWVFPDDGEEAALSAAAVRVGGRWVFQVSRLIEYPCEAVVRVAGVLDDVLWDRLGSGGVKASP</sequence>
<keyword evidence="2" id="KW-1185">Reference proteome</keyword>
<name>A0A846ZE01_9ACTN</name>
<dbReference type="EMBL" id="JAAXPI010000114">
    <property type="protein sequence ID" value="NKZ09024.1"/>
    <property type="molecule type" value="Genomic_DNA"/>
</dbReference>
<organism evidence="1 2">
    <name type="scientific">Actinomadura latina</name>
    <dbReference type="NCBI Taxonomy" id="163603"/>
    <lineage>
        <taxon>Bacteria</taxon>
        <taxon>Bacillati</taxon>
        <taxon>Actinomycetota</taxon>
        <taxon>Actinomycetes</taxon>
        <taxon>Streptosporangiales</taxon>
        <taxon>Thermomonosporaceae</taxon>
        <taxon>Actinomadura</taxon>
    </lineage>
</organism>
<protein>
    <submittedName>
        <fullName evidence="1">Uncharacterized protein</fullName>
    </submittedName>
</protein>
<comment type="caution">
    <text evidence="1">The sequence shown here is derived from an EMBL/GenBank/DDBJ whole genome shotgun (WGS) entry which is preliminary data.</text>
</comment>
<dbReference type="RefSeq" id="WP_083947040.1">
    <property type="nucleotide sequence ID" value="NZ_JAAXPI010000114.1"/>
</dbReference>
<dbReference type="AlphaFoldDB" id="A0A846ZE01"/>
<accession>A0A846ZE01</accession>
<evidence type="ECO:0000313" key="1">
    <source>
        <dbReference type="EMBL" id="NKZ09024.1"/>
    </source>
</evidence>
<dbReference type="Proteomes" id="UP000579250">
    <property type="component" value="Unassembled WGS sequence"/>
</dbReference>
<proteinExistence type="predicted"/>
<gene>
    <name evidence="1" type="ORF">HGB48_35575</name>
</gene>
<evidence type="ECO:0000313" key="2">
    <source>
        <dbReference type="Proteomes" id="UP000579250"/>
    </source>
</evidence>
<reference evidence="1 2" key="1">
    <citation type="submission" date="2020-04" db="EMBL/GenBank/DDBJ databases">
        <title>MicrobeNet Type strains.</title>
        <authorList>
            <person name="Nicholson A.C."/>
        </authorList>
    </citation>
    <scope>NUCLEOTIDE SEQUENCE [LARGE SCALE GENOMIC DNA]</scope>
    <source>
        <strain evidence="1 2">ATCC BAA-277</strain>
    </source>
</reference>